<organism evidence="2 3">
    <name type="scientific">Austropuccinia psidii MF-1</name>
    <dbReference type="NCBI Taxonomy" id="1389203"/>
    <lineage>
        <taxon>Eukaryota</taxon>
        <taxon>Fungi</taxon>
        <taxon>Dikarya</taxon>
        <taxon>Basidiomycota</taxon>
        <taxon>Pucciniomycotina</taxon>
        <taxon>Pucciniomycetes</taxon>
        <taxon>Pucciniales</taxon>
        <taxon>Sphaerophragmiaceae</taxon>
        <taxon>Austropuccinia</taxon>
    </lineage>
</organism>
<keyword evidence="3" id="KW-1185">Reference proteome</keyword>
<sequence>MEESSPAHPFILYLSVERILIYPKVNHTLKEKCATAFIRLYHRIVQLVKELLSGSMSVKRELGIKKDKLTLRRSRYIPSKTFRQLLAQLTRYQTDQSGRRATVITRIAPYASLIGDGKNLLPRLNCGFLNLNSNPTTEFSENTAGGPHKLSSTVGAELLYPTVLQPNNPSVSNKLQLAPKTLRIPSPSQIGIKSDYLPGRRLQVIFLNTSSDERGESSAGLTAFQVQISASVIAAAFLARKILHWVKKWRIKDLLLKKKRSFPHHSMLAITTERLFSDEIERLKVAGTSSVNEAVFEYSLEPENSAAFPSTEPRLVQKSQLSDSIEESRSSHYGEGQNLSRSSPINIPRKSHAHPAEREWQKGFHHFYSTKPKKPSDPLSYFHLDDVDEAED</sequence>
<protein>
    <submittedName>
        <fullName evidence="2">Uncharacterized protein</fullName>
    </submittedName>
</protein>
<dbReference type="Proteomes" id="UP000765509">
    <property type="component" value="Unassembled WGS sequence"/>
</dbReference>
<accession>A0A9Q3DJ76</accession>
<gene>
    <name evidence="2" type="ORF">O181_042338</name>
</gene>
<reference evidence="2" key="1">
    <citation type="submission" date="2021-03" db="EMBL/GenBank/DDBJ databases">
        <title>Draft genome sequence of rust myrtle Austropuccinia psidii MF-1, a brazilian biotype.</title>
        <authorList>
            <person name="Quecine M.C."/>
            <person name="Pachon D.M.R."/>
            <person name="Bonatelli M.L."/>
            <person name="Correr F.H."/>
            <person name="Franceschini L.M."/>
            <person name="Leite T.F."/>
            <person name="Margarido G.R.A."/>
            <person name="Almeida C.A."/>
            <person name="Ferrarezi J.A."/>
            <person name="Labate C.A."/>
        </authorList>
    </citation>
    <scope>NUCLEOTIDE SEQUENCE</scope>
    <source>
        <strain evidence="2">MF-1</strain>
    </source>
</reference>
<comment type="caution">
    <text evidence="2">The sequence shown here is derived from an EMBL/GenBank/DDBJ whole genome shotgun (WGS) entry which is preliminary data.</text>
</comment>
<proteinExistence type="predicted"/>
<dbReference type="EMBL" id="AVOT02016926">
    <property type="protein sequence ID" value="MBW0502623.1"/>
    <property type="molecule type" value="Genomic_DNA"/>
</dbReference>
<evidence type="ECO:0000313" key="2">
    <source>
        <dbReference type="EMBL" id="MBW0502623.1"/>
    </source>
</evidence>
<evidence type="ECO:0000313" key="3">
    <source>
        <dbReference type="Proteomes" id="UP000765509"/>
    </source>
</evidence>
<evidence type="ECO:0000256" key="1">
    <source>
        <dbReference type="SAM" id="MobiDB-lite"/>
    </source>
</evidence>
<dbReference type="AlphaFoldDB" id="A0A9Q3DJ76"/>
<feature type="region of interest" description="Disordered" evidence="1">
    <location>
        <begin position="309"/>
        <end position="392"/>
    </location>
</feature>
<name>A0A9Q3DJ76_9BASI</name>